<dbReference type="InterPro" id="IPR037914">
    <property type="entry name" value="SpoVT-AbrB_sf"/>
</dbReference>
<dbReference type="RefSeq" id="WP_413271409.1">
    <property type="nucleotide sequence ID" value="NZ_JBHFNQ010000119.1"/>
</dbReference>
<comment type="caution">
    <text evidence="2">The sequence shown here is derived from an EMBL/GenBank/DDBJ whole genome shotgun (WGS) entry which is preliminary data.</text>
</comment>
<keyword evidence="2" id="KW-0238">DNA-binding</keyword>
<dbReference type="EMBL" id="JBHFNQ010000119">
    <property type="protein sequence ID" value="MFB2878334.1"/>
    <property type="molecule type" value="Genomic_DNA"/>
</dbReference>
<dbReference type="InterPro" id="IPR007159">
    <property type="entry name" value="SpoVT-AbrB_dom"/>
</dbReference>
<organism evidence="2 3">
    <name type="scientific">Floridaenema aerugineum BLCC-F46</name>
    <dbReference type="NCBI Taxonomy" id="3153654"/>
    <lineage>
        <taxon>Bacteria</taxon>
        <taxon>Bacillati</taxon>
        <taxon>Cyanobacteriota</taxon>
        <taxon>Cyanophyceae</taxon>
        <taxon>Oscillatoriophycideae</taxon>
        <taxon>Aerosakkonematales</taxon>
        <taxon>Aerosakkonemataceae</taxon>
        <taxon>Floridanema</taxon>
        <taxon>Floridanema aerugineum</taxon>
    </lineage>
</organism>
<evidence type="ECO:0000313" key="3">
    <source>
        <dbReference type="Proteomes" id="UP001576774"/>
    </source>
</evidence>
<dbReference type="SUPFAM" id="SSF89447">
    <property type="entry name" value="AbrB/MazE/MraZ-like"/>
    <property type="match status" value="1"/>
</dbReference>
<evidence type="ECO:0000259" key="1">
    <source>
        <dbReference type="SMART" id="SM00966"/>
    </source>
</evidence>
<keyword evidence="3" id="KW-1185">Reference proteome</keyword>
<accession>A0ABV4X6C4</accession>
<proteinExistence type="predicted"/>
<dbReference type="Proteomes" id="UP001576774">
    <property type="component" value="Unassembled WGS sequence"/>
</dbReference>
<gene>
    <name evidence="2" type="ORF">ACE1CC_15900</name>
</gene>
<name>A0ABV4X6C4_9CYAN</name>
<feature type="domain" description="SpoVT-AbrB" evidence="1">
    <location>
        <begin position="4"/>
        <end position="50"/>
    </location>
</feature>
<evidence type="ECO:0000313" key="2">
    <source>
        <dbReference type="EMBL" id="MFB2878334.1"/>
    </source>
</evidence>
<protein>
    <submittedName>
        <fullName evidence="2">AbrB/MazE/SpoVT family DNA-binding domain-containing protein</fullName>
    </submittedName>
</protein>
<reference evidence="2 3" key="1">
    <citation type="submission" date="2024-09" db="EMBL/GenBank/DDBJ databases">
        <title>Floridaenema gen nov. (Aerosakkonemataceae, Aerosakkonematales ord. nov., Cyanobacteria) from benthic tropical and subtropical fresh waters, with the description of four new species.</title>
        <authorList>
            <person name="Moretto J.A."/>
            <person name="Berthold D.E."/>
            <person name="Lefler F.W."/>
            <person name="Huang I.-S."/>
            <person name="Laughinghouse H. IV."/>
        </authorList>
    </citation>
    <scope>NUCLEOTIDE SEQUENCE [LARGE SCALE GENOMIC DNA]</scope>
    <source>
        <strain evidence="2 3">BLCC-F46</strain>
    </source>
</reference>
<dbReference type="Gene3D" id="2.10.260.10">
    <property type="match status" value="1"/>
</dbReference>
<dbReference type="NCBIfam" id="TIGR01439">
    <property type="entry name" value="lp_hng_hel_AbrB"/>
    <property type="match status" value="1"/>
</dbReference>
<dbReference type="Pfam" id="PF04014">
    <property type="entry name" value="MazE_antitoxin"/>
    <property type="match status" value="1"/>
</dbReference>
<dbReference type="SMART" id="SM00966">
    <property type="entry name" value="SpoVT_AbrB"/>
    <property type="match status" value="1"/>
</dbReference>
<dbReference type="GO" id="GO:0003677">
    <property type="term" value="F:DNA binding"/>
    <property type="evidence" value="ECO:0007669"/>
    <property type="project" value="UniProtKB-KW"/>
</dbReference>
<sequence>MFITTLTDTGQISLPQEIRDHLKLVSGSKIDFIIDESGQVKLIPLHVSVE</sequence>